<dbReference type="InterPro" id="IPR001810">
    <property type="entry name" value="F-box_dom"/>
</dbReference>
<evidence type="ECO:0000313" key="3">
    <source>
        <dbReference type="Proteomes" id="UP001231189"/>
    </source>
</evidence>
<feature type="domain" description="F-box" evidence="1">
    <location>
        <begin position="12"/>
        <end position="52"/>
    </location>
</feature>
<dbReference type="AlphaFoldDB" id="A0AAD8WQ36"/>
<organism evidence="2 3">
    <name type="scientific">Lolium multiflorum</name>
    <name type="common">Italian ryegrass</name>
    <name type="synonym">Lolium perenne subsp. multiflorum</name>
    <dbReference type="NCBI Taxonomy" id="4521"/>
    <lineage>
        <taxon>Eukaryota</taxon>
        <taxon>Viridiplantae</taxon>
        <taxon>Streptophyta</taxon>
        <taxon>Embryophyta</taxon>
        <taxon>Tracheophyta</taxon>
        <taxon>Spermatophyta</taxon>
        <taxon>Magnoliopsida</taxon>
        <taxon>Liliopsida</taxon>
        <taxon>Poales</taxon>
        <taxon>Poaceae</taxon>
        <taxon>BOP clade</taxon>
        <taxon>Pooideae</taxon>
        <taxon>Poodae</taxon>
        <taxon>Poeae</taxon>
        <taxon>Poeae Chloroplast Group 2 (Poeae type)</taxon>
        <taxon>Loliodinae</taxon>
        <taxon>Loliinae</taxon>
        <taxon>Lolium</taxon>
    </lineage>
</organism>
<dbReference type="Pfam" id="PF00646">
    <property type="entry name" value="F-box"/>
    <property type="match status" value="1"/>
</dbReference>
<gene>
    <name evidence="2" type="ORF">QYE76_058893</name>
</gene>
<keyword evidence="3" id="KW-1185">Reference proteome</keyword>
<dbReference type="PANTHER" id="PTHR34591:SF33">
    <property type="entry name" value="F-BOX DOMAIN-CONTAINING PROTEIN"/>
    <property type="match status" value="1"/>
</dbReference>
<dbReference type="EMBL" id="JAUUTY010000003">
    <property type="protein sequence ID" value="KAK1670734.1"/>
    <property type="molecule type" value="Genomic_DNA"/>
</dbReference>
<evidence type="ECO:0000313" key="2">
    <source>
        <dbReference type="EMBL" id="KAK1670734.1"/>
    </source>
</evidence>
<evidence type="ECO:0000259" key="1">
    <source>
        <dbReference type="SMART" id="SM00256"/>
    </source>
</evidence>
<comment type="caution">
    <text evidence="2">The sequence shown here is derived from an EMBL/GenBank/DDBJ whole genome shotgun (WGS) entry which is preliminary data.</text>
</comment>
<dbReference type="SUPFAM" id="SSF81383">
    <property type="entry name" value="F-box domain"/>
    <property type="match status" value="1"/>
</dbReference>
<dbReference type="InterPro" id="IPR036047">
    <property type="entry name" value="F-box-like_dom_sf"/>
</dbReference>
<dbReference type="Proteomes" id="UP001231189">
    <property type="component" value="Unassembled WGS sequence"/>
</dbReference>
<protein>
    <recommendedName>
        <fullName evidence="1">F-box domain-containing protein</fullName>
    </recommendedName>
</protein>
<sequence length="244" mass="27755">MDAGDEGNGICFPYDVLLDILRRLPGGAIAACQCVCRSWRDIIHGHKLSLECYFPRRAFPGFFVNKTGCRSDCTFFAPSSRRRLYYPRKTEVIHSCNGLLLMEDWGGYCVLNPATARYALLPRLTPWSIDLMSIAFDPAVSLHYHVFLLQKDILVEQSLSVRPMGEEDPTPKRMPEELKKKSVPLLVYSSCTGRWEHRAFMPGRCARGHLYDVVAMKPADYQGAFWSSEYWRGSLYVHATTTSS</sequence>
<dbReference type="Gene3D" id="1.20.1280.50">
    <property type="match status" value="1"/>
</dbReference>
<proteinExistence type="predicted"/>
<accession>A0AAD8WQ36</accession>
<dbReference type="PANTHER" id="PTHR34591">
    <property type="entry name" value="OS03G0653100 PROTEIN-RELATED"/>
    <property type="match status" value="1"/>
</dbReference>
<dbReference type="SMART" id="SM00256">
    <property type="entry name" value="FBOX"/>
    <property type="match status" value="1"/>
</dbReference>
<reference evidence="2" key="1">
    <citation type="submission" date="2023-07" db="EMBL/GenBank/DDBJ databases">
        <title>A chromosome-level genome assembly of Lolium multiflorum.</title>
        <authorList>
            <person name="Chen Y."/>
            <person name="Copetti D."/>
            <person name="Kolliker R."/>
            <person name="Studer B."/>
        </authorList>
    </citation>
    <scope>NUCLEOTIDE SEQUENCE</scope>
    <source>
        <strain evidence="2">02402/16</strain>
        <tissue evidence="2">Leaf</tissue>
    </source>
</reference>
<name>A0AAD8WQ36_LOLMU</name>